<comment type="subcellular location">
    <subcellularLocation>
        <location evidence="1">Nucleus</location>
    </subcellularLocation>
</comment>
<evidence type="ECO:0000313" key="6">
    <source>
        <dbReference type="EMBL" id="JAG97712.1"/>
    </source>
</evidence>
<dbReference type="GO" id="GO:0003677">
    <property type="term" value="F:DNA binding"/>
    <property type="evidence" value="ECO:0007669"/>
    <property type="project" value="InterPro"/>
</dbReference>
<dbReference type="AlphaFoldDB" id="A0A0D6R1K4"/>
<dbReference type="Gene3D" id="3.40.1340.10">
    <property type="entry name" value="RNA polymerase, Rpb5, N-terminal domain"/>
    <property type="match status" value="1"/>
</dbReference>
<dbReference type="Pfam" id="PF01191">
    <property type="entry name" value="RNA_pol_Rpb5_C"/>
    <property type="match status" value="1"/>
</dbReference>
<dbReference type="GO" id="GO:0042797">
    <property type="term" value="P:tRNA transcription by RNA polymerase III"/>
    <property type="evidence" value="ECO:0007669"/>
    <property type="project" value="TreeGrafter"/>
</dbReference>
<dbReference type="GO" id="GO:0003899">
    <property type="term" value="F:DNA-directed RNA polymerase activity"/>
    <property type="evidence" value="ECO:0007669"/>
    <property type="project" value="InterPro"/>
</dbReference>
<evidence type="ECO:0000256" key="3">
    <source>
        <dbReference type="ARBA" id="ARBA00025765"/>
    </source>
</evidence>
<dbReference type="InterPro" id="IPR035913">
    <property type="entry name" value="RPB5-like_sf"/>
</dbReference>
<name>A0A0D6R1K4_ARACU</name>
<dbReference type="SUPFAM" id="SSF53036">
    <property type="entry name" value="Eukaryotic RPB5 N-terminal domain"/>
    <property type="match status" value="1"/>
</dbReference>
<dbReference type="InterPro" id="IPR014381">
    <property type="entry name" value="Arch_Rpo5/euc_Rpb5"/>
</dbReference>
<dbReference type="InterPro" id="IPR005571">
    <property type="entry name" value="RNA_pol_Rpb5_N"/>
</dbReference>
<dbReference type="PANTHER" id="PTHR10535:SF2">
    <property type="entry name" value="DNA-DIRECTED RNA POLYMERASE V SUBUNIT 5A"/>
    <property type="match status" value="1"/>
</dbReference>
<evidence type="ECO:0008006" key="7">
    <source>
        <dbReference type="Google" id="ProtNLM"/>
    </source>
</evidence>
<keyword evidence="2" id="KW-0539">Nucleus</keyword>
<dbReference type="PIRSF" id="PIRSF000747">
    <property type="entry name" value="RPB5"/>
    <property type="match status" value="1"/>
</dbReference>
<evidence type="ECO:0000256" key="1">
    <source>
        <dbReference type="ARBA" id="ARBA00004123"/>
    </source>
</evidence>
<dbReference type="FunFam" id="3.90.940.20:FF:000001">
    <property type="entry name" value="DNA-directed RNA polymerases I, II, and III subunit RPABC1"/>
    <property type="match status" value="1"/>
</dbReference>
<dbReference type="Gene3D" id="3.90.940.20">
    <property type="entry name" value="RPB5-like RNA polymerase subunit"/>
    <property type="match status" value="1"/>
</dbReference>
<dbReference type="EMBL" id="GCKF01031652">
    <property type="protein sequence ID" value="JAG97712.1"/>
    <property type="molecule type" value="Transcribed_RNA"/>
</dbReference>
<organism evidence="6">
    <name type="scientific">Araucaria cunninghamii</name>
    <name type="common">Hoop pine</name>
    <name type="synonym">Moreton Bay pine</name>
    <dbReference type="NCBI Taxonomy" id="56994"/>
    <lineage>
        <taxon>Eukaryota</taxon>
        <taxon>Viridiplantae</taxon>
        <taxon>Streptophyta</taxon>
        <taxon>Embryophyta</taxon>
        <taxon>Tracheophyta</taxon>
        <taxon>Spermatophyta</taxon>
        <taxon>Pinopsida</taxon>
        <taxon>Pinidae</taxon>
        <taxon>Conifers II</taxon>
        <taxon>Araucariales</taxon>
        <taxon>Araucariaceae</taxon>
        <taxon>Araucaria</taxon>
    </lineage>
</organism>
<comment type="similarity">
    <text evidence="3">Belongs to the archaeal Rpo5/eukaryotic RPB5 RNA polymerase subunit family.</text>
</comment>
<dbReference type="HAMAP" id="MF_00025">
    <property type="entry name" value="RNApol_Rpo5_RPB5"/>
    <property type="match status" value="1"/>
</dbReference>
<accession>A0A0D6R1K4</accession>
<dbReference type="SUPFAM" id="SSF55287">
    <property type="entry name" value="RPB5-like RNA polymerase subunit"/>
    <property type="match status" value="1"/>
</dbReference>
<dbReference type="InterPro" id="IPR036710">
    <property type="entry name" value="RNA_pol_Rpb5_N_sf"/>
</dbReference>
<feature type="domain" description="RNA polymerase Rpb5 N-terminal" evidence="5">
    <location>
        <begin position="17"/>
        <end position="99"/>
    </location>
</feature>
<protein>
    <recommendedName>
        <fullName evidence="7">RNA polymerase subunit H/Rpb5 C-terminal domain-containing protein</fullName>
    </recommendedName>
</protein>
<dbReference type="FunFam" id="3.40.1340.10:FF:000001">
    <property type="entry name" value="DNA-directed RNA polymerases I, II, and III subunit RPABC1"/>
    <property type="match status" value="1"/>
</dbReference>
<proteinExistence type="inferred from homology"/>
<sequence>MENCCVERFIDKGNPVSHRLFRVRRTVFQMLDDRGFVVNDADLNMTLPQFRINYGDEPNREDLFISTKSRTNPRDQIFVFFNVNEKLAIKELKMYGMRMKNQDVHRAIIVVQGKITPAAKTGIKEMAKCFSLEIFEETELLTNIKEHVLIPEHQILTPDEKNALLKQYAVQENQLPRMLESDPLARYYGLKRGKIVKLIYNGDTTGHYVTYRIVW</sequence>
<dbReference type="InterPro" id="IPR000783">
    <property type="entry name" value="RNA_pol_subH/Rpb5_C"/>
</dbReference>
<dbReference type="Pfam" id="PF03871">
    <property type="entry name" value="RNA_pol_Rpb5_N"/>
    <property type="match status" value="1"/>
</dbReference>
<dbReference type="GO" id="GO:0055029">
    <property type="term" value="C:nuclear DNA-directed RNA polymerase complex"/>
    <property type="evidence" value="ECO:0007669"/>
    <property type="project" value="UniProtKB-ARBA"/>
</dbReference>
<dbReference type="PANTHER" id="PTHR10535">
    <property type="entry name" value="DNA-DIRECTED RNA POLYMERASES I, II, AND III SUBUNIT RPABC1"/>
    <property type="match status" value="1"/>
</dbReference>
<evidence type="ECO:0000256" key="2">
    <source>
        <dbReference type="ARBA" id="ARBA00023242"/>
    </source>
</evidence>
<evidence type="ECO:0000259" key="5">
    <source>
        <dbReference type="Pfam" id="PF03871"/>
    </source>
</evidence>
<dbReference type="GO" id="GO:0006366">
    <property type="term" value="P:transcription by RNA polymerase II"/>
    <property type="evidence" value="ECO:0007669"/>
    <property type="project" value="TreeGrafter"/>
</dbReference>
<dbReference type="GO" id="GO:0006362">
    <property type="term" value="P:transcription elongation by RNA polymerase I"/>
    <property type="evidence" value="ECO:0007669"/>
    <property type="project" value="TreeGrafter"/>
</dbReference>
<feature type="domain" description="RNA polymerase subunit H/Rpb5 C-terminal" evidence="4">
    <location>
        <begin position="143"/>
        <end position="214"/>
    </location>
</feature>
<reference evidence="6" key="1">
    <citation type="submission" date="2015-03" db="EMBL/GenBank/DDBJ databases">
        <title>A transcriptome of Araucaria cunninghamii, an australian fine timber species.</title>
        <authorList>
            <person name="Jing Yi C.J.Y."/>
            <person name="Yin San L.Y.S."/>
            <person name="Abdul Karim S.S."/>
            <person name="Wan Azmi N.N."/>
            <person name="Hercus R.R."/>
            <person name="Croft L.L."/>
        </authorList>
    </citation>
    <scope>NUCLEOTIDE SEQUENCE</scope>
    <source>
        <strain evidence="6">MI0301</strain>
        <tissue evidence="6">Leaf</tissue>
    </source>
</reference>
<evidence type="ECO:0000259" key="4">
    <source>
        <dbReference type="Pfam" id="PF01191"/>
    </source>
</evidence>